<dbReference type="InterPro" id="IPR011234">
    <property type="entry name" value="Fumarylacetoacetase-like_C"/>
</dbReference>
<dbReference type="Gene3D" id="3.90.850.10">
    <property type="entry name" value="Fumarylacetoacetase-like, C-terminal domain"/>
    <property type="match status" value="1"/>
</dbReference>
<keyword evidence="1" id="KW-0479">Metal-binding</keyword>
<dbReference type="EMBL" id="JAROCY010000018">
    <property type="protein sequence ID" value="MDF8334906.1"/>
    <property type="molecule type" value="Genomic_DNA"/>
</dbReference>
<gene>
    <name evidence="3" type="ORF">POM99_16990</name>
</gene>
<dbReference type="GO" id="GO:0016787">
    <property type="term" value="F:hydrolase activity"/>
    <property type="evidence" value="ECO:0007669"/>
    <property type="project" value="UniProtKB-KW"/>
</dbReference>
<sequence>MKLFRLEGNRIGVIADDVWHDVTDALDTNPAAWPPTQMVSFIASLGERTLQQVLADPAVRRIDPAPEKLLTPVEWPNKLICYPANYEKHREEMNSQNRADKNRFFLKANSSLSGPNDPIVMPTVKGREVHHECELGIIIGKRGRHITREDYAEYIFGYTCLIDMVIRGPEERVWRKSWDSFCPNGPWITTADEVPNVHALDLNLWVNGELRQSANTRDLLLDIPGMIAMASEAATLMPGDIIATGTPEGVGPVQAGDHVRIVVDHVGEMNLKVVAP</sequence>
<keyword evidence="3" id="KW-0378">Hydrolase</keyword>
<evidence type="ECO:0000313" key="4">
    <source>
        <dbReference type="Proteomes" id="UP001222770"/>
    </source>
</evidence>
<dbReference type="Proteomes" id="UP001222770">
    <property type="component" value="Unassembled WGS sequence"/>
</dbReference>
<evidence type="ECO:0000256" key="1">
    <source>
        <dbReference type="ARBA" id="ARBA00022723"/>
    </source>
</evidence>
<dbReference type="PANTHER" id="PTHR11820">
    <property type="entry name" value="ACYLPYRUVASE"/>
    <property type="match status" value="1"/>
</dbReference>
<feature type="domain" description="Fumarylacetoacetase-like C-terminal" evidence="2">
    <location>
        <begin position="79"/>
        <end position="274"/>
    </location>
</feature>
<comment type="caution">
    <text evidence="3">The sequence shown here is derived from an EMBL/GenBank/DDBJ whole genome shotgun (WGS) entry which is preliminary data.</text>
</comment>
<proteinExistence type="predicted"/>
<dbReference type="PANTHER" id="PTHR11820:SF7">
    <property type="entry name" value="ACYLPYRUVASE FAHD1, MITOCHONDRIAL"/>
    <property type="match status" value="1"/>
</dbReference>
<dbReference type="SUPFAM" id="SSF56529">
    <property type="entry name" value="FAH"/>
    <property type="match status" value="1"/>
</dbReference>
<protein>
    <submittedName>
        <fullName evidence="3">Fumarylacetoacetate hydrolase family protein</fullName>
    </submittedName>
</protein>
<accession>A0ABT6CM71</accession>
<evidence type="ECO:0000259" key="2">
    <source>
        <dbReference type="Pfam" id="PF01557"/>
    </source>
</evidence>
<evidence type="ECO:0000313" key="3">
    <source>
        <dbReference type="EMBL" id="MDF8334906.1"/>
    </source>
</evidence>
<dbReference type="InterPro" id="IPR036663">
    <property type="entry name" value="Fumarylacetoacetase_C_sf"/>
</dbReference>
<dbReference type="RefSeq" id="WP_277279677.1">
    <property type="nucleotide sequence ID" value="NZ_JAROCY010000018.1"/>
</dbReference>
<dbReference type="Pfam" id="PF01557">
    <property type="entry name" value="FAA_hydrolase"/>
    <property type="match status" value="1"/>
</dbReference>
<organism evidence="3 4">
    <name type="scientific">Novosphingobium cyanobacteriorum</name>
    <dbReference type="NCBI Taxonomy" id="3024215"/>
    <lineage>
        <taxon>Bacteria</taxon>
        <taxon>Pseudomonadati</taxon>
        <taxon>Pseudomonadota</taxon>
        <taxon>Alphaproteobacteria</taxon>
        <taxon>Sphingomonadales</taxon>
        <taxon>Sphingomonadaceae</taxon>
        <taxon>Novosphingobium</taxon>
    </lineage>
</organism>
<keyword evidence="4" id="KW-1185">Reference proteome</keyword>
<name>A0ABT6CM71_9SPHN</name>
<reference evidence="3 4" key="1">
    <citation type="submission" date="2023-03" db="EMBL/GenBank/DDBJ databases">
        <title>Novosphingobium cyanobacteriorum sp. nov., isolated from a eutrophic reservoir during the Microcystis bloom period.</title>
        <authorList>
            <person name="Kang M."/>
            <person name="Le V."/>
            <person name="Ko S.-R."/>
            <person name="Lee S.-A."/>
            <person name="Ahn C.-Y."/>
        </authorList>
    </citation>
    <scope>NUCLEOTIDE SEQUENCE [LARGE SCALE GENOMIC DNA]</scope>
    <source>
        <strain evidence="3 4">HBC54</strain>
    </source>
</reference>